<keyword evidence="4" id="KW-1185">Reference proteome</keyword>
<dbReference type="AlphaFoldDB" id="A0A0C2NER4"/>
<reference evidence="3 4" key="1">
    <citation type="journal article" date="2014" name="Genome Biol. Evol.">
        <title>The genome of the myxosporean Thelohanellus kitauei shows adaptations to nutrient acquisition within its fish host.</title>
        <authorList>
            <person name="Yang Y."/>
            <person name="Xiong J."/>
            <person name="Zhou Z."/>
            <person name="Huo F."/>
            <person name="Miao W."/>
            <person name="Ran C."/>
            <person name="Liu Y."/>
            <person name="Zhang J."/>
            <person name="Feng J."/>
            <person name="Wang M."/>
            <person name="Wang M."/>
            <person name="Wang L."/>
            <person name="Yao B."/>
        </authorList>
    </citation>
    <scope>NUCLEOTIDE SEQUENCE [LARGE SCALE GENOMIC DNA]</scope>
    <source>
        <strain evidence="3">Wuqing</strain>
    </source>
</reference>
<dbReference type="Gene3D" id="2.130.10.10">
    <property type="entry name" value="YVTN repeat-like/Quinoprotein amine dehydrogenase"/>
    <property type="match status" value="1"/>
</dbReference>
<dbReference type="PANTHER" id="PTHR13129">
    <property type="entry name" value="VPRBP PROTEIN-RELATED"/>
    <property type="match status" value="1"/>
</dbReference>
<dbReference type="SUPFAM" id="SSF48371">
    <property type="entry name" value="ARM repeat"/>
    <property type="match status" value="1"/>
</dbReference>
<dbReference type="OrthoDB" id="8056091at2759"/>
<evidence type="ECO:0000256" key="2">
    <source>
        <dbReference type="ARBA" id="ARBA00023242"/>
    </source>
</evidence>
<dbReference type="GO" id="GO:0005634">
    <property type="term" value="C:nucleus"/>
    <property type="evidence" value="ECO:0007669"/>
    <property type="project" value="UniProtKB-SubCell"/>
</dbReference>
<gene>
    <name evidence="3" type="ORF">RF11_06345</name>
</gene>
<evidence type="ECO:0000256" key="1">
    <source>
        <dbReference type="ARBA" id="ARBA00004123"/>
    </source>
</evidence>
<dbReference type="InterPro" id="IPR015943">
    <property type="entry name" value="WD40/YVTN_repeat-like_dom_sf"/>
</dbReference>
<dbReference type="InterPro" id="IPR033270">
    <property type="entry name" value="VPRBP/DCAF1"/>
</dbReference>
<sequence>MNQKHFEKILAITILRDSPTLEASNIILGLRMLYYVSSELKNFTYKFFQQILDKLIDLVNDGEEPIPTHAIKCLQNFVFNQKLLQNSYPKLLDLLNVLIKNLTKYISVYTDDTLIPVPSTHDQIETFIDDFDRSSIYMNKMDEKELNVPKFDILDLIDMGVISKSSQQKFHYMELINCLINLINNNELVKNQDLCTLLYRCLNVSKARSDACTAVALQIIYTLMDDSEIFAKFMSADILYRVLAVPCYLTSSCYAVKIIFKIFEACKDDILNDDANIVKLMTDYTLRSIANLVDDVGLNALNCFMGYLTLSDLIEMEALPNIIRAFHQLEFYKAAKNILNNDIKKNYRLLKKNFSQIEIFCRLVSFYLSQNLIQLNPDLNHGQYNKMNLVDINKIIHNLVQKQEKSGCIHVTDPSMSNQIGRDLFEILFVIIRCIYTAKPNRNTRHLYQWISRIFNMCILIKDVRDLMLENFDCYPKHPHHNRNILSILMLILDDYFFDYKWIHFLPYQIISNLMMRCCESFERYQFCLGELKTDPSAEHSNISEILKPDSHKIIDELMASSFMLYAVNSFGDIVQPNIPNKYSLYLIKSLMILSENKRVSGLLSQNRYFYSKIFKDYLKKLKKPGSKKNENNELIKYAEILNKKMEDLRCTHDVLFDYDLPVSKKKKWDHKPEPTQPFGDLRIYLEQGSTIISHADENMLVKNKDTISSDDKKRGIQKDIPSYEINMTSKDNIQQLHSRKFQSIKKYYYKASRKSDVIKILKDDSILIADGNIIMRFCGNSFSPKLNLEFEKTTHLVDSFNGDLIMGCAKSSDETKCFMWKYDSILGESILIDPCTTFENICQTQFSHDDKNIVGINSNFDVDVIDIETRGNKSELKNPNRKYYFNGNSPQINSNSTLVLSNGELYSPSTGKLIHVLDRLEYFQSGIFSVSENEVIYGQELWDLRTFKILQQIPKLETCFLRRTHNDNVYLGYEYTLRQRYCEDPYASSHAIRKHSGFDMFKLVDPLTLMLFTKWTLANSCKILQRTKKSIFPAMLLK</sequence>
<dbReference type="PANTHER" id="PTHR13129:SF4">
    <property type="entry name" value="DDB1- AND CUL4-ASSOCIATED FACTOR 1"/>
    <property type="match status" value="1"/>
</dbReference>
<protein>
    <submittedName>
        <fullName evidence="3">Protein VPRBP</fullName>
    </submittedName>
</protein>
<dbReference type="Proteomes" id="UP000031668">
    <property type="component" value="Unassembled WGS sequence"/>
</dbReference>
<name>A0A0C2NER4_THEKT</name>
<keyword evidence="2" id="KW-0539">Nucleus</keyword>
<evidence type="ECO:0000313" key="3">
    <source>
        <dbReference type="EMBL" id="KII72507.1"/>
    </source>
</evidence>
<accession>A0A0C2NER4</accession>
<dbReference type="GO" id="GO:0016567">
    <property type="term" value="P:protein ubiquitination"/>
    <property type="evidence" value="ECO:0007669"/>
    <property type="project" value="InterPro"/>
</dbReference>
<dbReference type="GO" id="GO:0080008">
    <property type="term" value="C:Cul4-RING E3 ubiquitin ligase complex"/>
    <property type="evidence" value="ECO:0007669"/>
    <property type="project" value="TreeGrafter"/>
</dbReference>
<dbReference type="SUPFAM" id="SSF82171">
    <property type="entry name" value="DPP6 N-terminal domain-like"/>
    <property type="match status" value="1"/>
</dbReference>
<comment type="subcellular location">
    <subcellularLocation>
        <location evidence="1">Nucleus</location>
    </subcellularLocation>
</comment>
<dbReference type="EMBL" id="JWZT01001194">
    <property type="protein sequence ID" value="KII72507.1"/>
    <property type="molecule type" value="Genomic_DNA"/>
</dbReference>
<proteinExistence type="predicted"/>
<evidence type="ECO:0000313" key="4">
    <source>
        <dbReference type="Proteomes" id="UP000031668"/>
    </source>
</evidence>
<comment type="caution">
    <text evidence="3">The sequence shown here is derived from an EMBL/GenBank/DDBJ whole genome shotgun (WGS) entry which is preliminary data.</text>
</comment>
<organism evidence="3 4">
    <name type="scientific">Thelohanellus kitauei</name>
    <name type="common">Myxosporean</name>
    <dbReference type="NCBI Taxonomy" id="669202"/>
    <lineage>
        <taxon>Eukaryota</taxon>
        <taxon>Metazoa</taxon>
        <taxon>Cnidaria</taxon>
        <taxon>Myxozoa</taxon>
        <taxon>Myxosporea</taxon>
        <taxon>Bivalvulida</taxon>
        <taxon>Platysporina</taxon>
        <taxon>Myxobolidae</taxon>
        <taxon>Thelohanellus</taxon>
    </lineage>
</organism>
<dbReference type="InterPro" id="IPR016024">
    <property type="entry name" value="ARM-type_fold"/>
</dbReference>